<organism evidence="1 2">
    <name type="scientific">Portunus trituberculatus</name>
    <name type="common">Swimming crab</name>
    <name type="synonym">Neptunus trituberculatus</name>
    <dbReference type="NCBI Taxonomy" id="210409"/>
    <lineage>
        <taxon>Eukaryota</taxon>
        <taxon>Metazoa</taxon>
        <taxon>Ecdysozoa</taxon>
        <taxon>Arthropoda</taxon>
        <taxon>Crustacea</taxon>
        <taxon>Multicrustacea</taxon>
        <taxon>Malacostraca</taxon>
        <taxon>Eumalacostraca</taxon>
        <taxon>Eucarida</taxon>
        <taxon>Decapoda</taxon>
        <taxon>Pleocyemata</taxon>
        <taxon>Brachyura</taxon>
        <taxon>Eubrachyura</taxon>
        <taxon>Portunoidea</taxon>
        <taxon>Portunidae</taxon>
        <taxon>Portuninae</taxon>
        <taxon>Portunus</taxon>
    </lineage>
</organism>
<keyword evidence="2" id="KW-1185">Reference proteome</keyword>
<dbReference type="AlphaFoldDB" id="A0A5B7DM98"/>
<sequence length="71" mass="8000">MENPSRTYLEIIQGNKTRQTNTKEQLWRNEVTQCNGEQDESGRYSVLCGVLGWCVSRPGITCGECVIGYKA</sequence>
<gene>
    <name evidence="1" type="ORF">E2C01_015575</name>
</gene>
<evidence type="ECO:0000313" key="2">
    <source>
        <dbReference type="Proteomes" id="UP000324222"/>
    </source>
</evidence>
<protein>
    <submittedName>
        <fullName evidence="1">Uncharacterized protein</fullName>
    </submittedName>
</protein>
<proteinExistence type="predicted"/>
<comment type="caution">
    <text evidence="1">The sequence shown here is derived from an EMBL/GenBank/DDBJ whole genome shotgun (WGS) entry which is preliminary data.</text>
</comment>
<dbReference type="Proteomes" id="UP000324222">
    <property type="component" value="Unassembled WGS sequence"/>
</dbReference>
<dbReference type="EMBL" id="VSRR010001101">
    <property type="protein sequence ID" value="MPC22558.1"/>
    <property type="molecule type" value="Genomic_DNA"/>
</dbReference>
<accession>A0A5B7DM98</accession>
<name>A0A5B7DM98_PORTR</name>
<evidence type="ECO:0000313" key="1">
    <source>
        <dbReference type="EMBL" id="MPC22558.1"/>
    </source>
</evidence>
<reference evidence="1 2" key="1">
    <citation type="submission" date="2019-05" db="EMBL/GenBank/DDBJ databases">
        <title>Another draft genome of Portunus trituberculatus and its Hox gene families provides insights of decapod evolution.</title>
        <authorList>
            <person name="Jeong J.-H."/>
            <person name="Song I."/>
            <person name="Kim S."/>
            <person name="Choi T."/>
            <person name="Kim D."/>
            <person name="Ryu S."/>
            <person name="Kim W."/>
        </authorList>
    </citation>
    <scope>NUCLEOTIDE SEQUENCE [LARGE SCALE GENOMIC DNA]</scope>
    <source>
        <tissue evidence="1">Muscle</tissue>
    </source>
</reference>